<protein>
    <recommendedName>
        <fullName evidence="4">Polysaccharide biosynthesis protein C-terminal domain-containing protein</fullName>
    </recommendedName>
</protein>
<dbReference type="Proteomes" id="UP000443582">
    <property type="component" value="Unassembled WGS sequence"/>
</dbReference>
<dbReference type="EMBL" id="QDKL01000002">
    <property type="protein sequence ID" value="RZF21526.1"/>
    <property type="molecule type" value="Genomic_DNA"/>
</dbReference>
<sequence length="124" mass="13363">MISSIIISIIAGISTFQLSQLKAFGIIRSSALLSLIAYGILYLLTPNYELLSIVFFGASFVGMSCPSRMHNITVTISSIIFAIFFHYLVPLLKGYGGALGLSAFLSVAIIQLFLHLSGKLATSR</sequence>
<dbReference type="RefSeq" id="WP_115360997.1">
    <property type="nucleotide sequence ID" value="NZ_QDKL01000002.1"/>
</dbReference>
<feature type="transmembrane region" description="Helical" evidence="1">
    <location>
        <begin position="95"/>
        <end position="114"/>
    </location>
</feature>
<keyword evidence="1" id="KW-1133">Transmembrane helix</keyword>
<keyword evidence="3" id="KW-1185">Reference proteome</keyword>
<proteinExistence type="predicted"/>
<accession>A0ABY0II30</accession>
<feature type="transmembrane region" description="Helical" evidence="1">
    <location>
        <begin position="48"/>
        <end position="65"/>
    </location>
</feature>
<evidence type="ECO:0000313" key="3">
    <source>
        <dbReference type="Proteomes" id="UP000443582"/>
    </source>
</evidence>
<keyword evidence="1" id="KW-0812">Transmembrane</keyword>
<evidence type="ECO:0008006" key="4">
    <source>
        <dbReference type="Google" id="ProtNLM"/>
    </source>
</evidence>
<organism evidence="2 3">
    <name type="scientific">Halobacteriovorax vibrionivorans</name>
    <dbReference type="NCBI Taxonomy" id="2152716"/>
    <lineage>
        <taxon>Bacteria</taxon>
        <taxon>Pseudomonadati</taxon>
        <taxon>Bdellovibrionota</taxon>
        <taxon>Bacteriovoracia</taxon>
        <taxon>Bacteriovoracales</taxon>
        <taxon>Halobacteriovoraceae</taxon>
        <taxon>Halobacteriovorax</taxon>
    </lineage>
</organism>
<name>A0ABY0II30_9BACT</name>
<keyword evidence="1" id="KW-0472">Membrane</keyword>
<gene>
    <name evidence="2" type="ORF">DAY19_07505</name>
</gene>
<comment type="caution">
    <text evidence="2">The sequence shown here is derived from an EMBL/GenBank/DDBJ whole genome shotgun (WGS) entry which is preliminary data.</text>
</comment>
<feature type="transmembrane region" description="Helical" evidence="1">
    <location>
        <begin position="72"/>
        <end position="89"/>
    </location>
</feature>
<evidence type="ECO:0000256" key="1">
    <source>
        <dbReference type="SAM" id="Phobius"/>
    </source>
</evidence>
<reference evidence="3" key="1">
    <citation type="journal article" date="2019" name="Int. J. Syst. Evol. Microbiol.">
        <title>Halobacteriovorax valvorus sp. nov., a novel prokaryotic predator isolated from coastal seawater of China.</title>
        <authorList>
            <person name="Chen M.-X."/>
        </authorList>
    </citation>
    <scope>NUCLEOTIDE SEQUENCE [LARGE SCALE GENOMIC DNA]</scope>
    <source>
        <strain evidence="3">BL9</strain>
    </source>
</reference>
<evidence type="ECO:0000313" key="2">
    <source>
        <dbReference type="EMBL" id="RZF21526.1"/>
    </source>
</evidence>